<accession>A0A2Z6P5S3</accession>
<evidence type="ECO:0000313" key="1">
    <source>
        <dbReference type="EMBL" id="GAU37767.1"/>
    </source>
</evidence>
<protein>
    <submittedName>
        <fullName evidence="1">Uncharacterized protein</fullName>
    </submittedName>
</protein>
<organism evidence="1 2">
    <name type="scientific">Trifolium subterraneum</name>
    <name type="common">Subterranean clover</name>
    <dbReference type="NCBI Taxonomy" id="3900"/>
    <lineage>
        <taxon>Eukaryota</taxon>
        <taxon>Viridiplantae</taxon>
        <taxon>Streptophyta</taxon>
        <taxon>Embryophyta</taxon>
        <taxon>Tracheophyta</taxon>
        <taxon>Spermatophyta</taxon>
        <taxon>Magnoliopsida</taxon>
        <taxon>eudicotyledons</taxon>
        <taxon>Gunneridae</taxon>
        <taxon>Pentapetalae</taxon>
        <taxon>rosids</taxon>
        <taxon>fabids</taxon>
        <taxon>Fabales</taxon>
        <taxon>Fabaceae</taxon>
        <taxon>Papilionoideae</taxon>
        <taxon>50 kb inversion clade</taxon>
        <taxon>NPAAA clade</taxon>
        <taxon>Hologalegina</taxon>
        <taxon>IRL clade</taxon>
        <taxon>Trifolieae</taxon>
        <taxon>Trifolium</taxon>
    </lineage>
</organism>
<sequence>MLTRLKAAICTSISFVEDGYQLALVKVSKEIGRDKDMIVAMEVDANHKRKITSYISFSWKVFT</sequence>
<name>A0A2Z6P5S3_TRISU</name>
<evidence type="ECO:0000313" key="2">
    <source>
        <dbReference type="Proteomes" id="UP000242715"/>
    </source>
</evidence>
<proteinExistence type="predicted"/>
<dbReference type="EMBL" id="DF973687">
    <property type="protein sequence ID" value="GAU37767.1"/>
    <property type="molecule type" value="Genomic_DNA"/>
</dbReference>
<reference evidence="2" key="1">
    <citation type="journal article" date="2017" name="Front. Plant Sci.">
        <title>Climate Clever Clovers: New Paradigm to Reduce the Environmental Footprint of Ruminants by Breeding Low Methanogenic Forages Utilizing Haplotype Variation.</title>
        <authorList>
            <person name="Kaur P."/>
            <person name="Appels R."/>
            <person name="Bayer P.E."/>
            <person name="Keeble-Gagnere G."/>
            <person name="Wang J."/>
            <person name="Hirakawa H."/>
            <person name="Shirasawa K."/>
            <person name="Vercoe P."/>
            <person name="Stefanova K."/>
            <person name="Durmic Z."/>
            <person name="Nichols P."/>
            <person name="Revell C."/>
            <person name="Isobe S.N."/>
            <person name="Edwards D."/>
            <person name="Erskine W."/>
        </authorList>
    </citation>
    <scope>NUCLEOTIDE SEQUENCE [LARGE SCALE GENOMIC DNA]</scope>
    <source>
        <strain evidence="2">cv. Daliak</strain>
    </source>
</reference>
<keyword evidence="2" id="KW-1185">Reference proteome</keyword>
<dbReference type="AlphaFoldDB" id="A0A2Z6P5S3"/>
<dbReference type="Proteomes" id="UP000242715">
    <property type="component" value="Unassembled WGS sequence"/>
</dbReference>
<gene>
    <name evidence="1" type="ORF">TSUD_102840</name>
</gene>